<feature type="transmembrane region" description="Helical" evidence="7">
    <location>
        <begin position="127"/>
        <end position="145"/>
    </location>
</feature>
<evidence type="ECO:0000313" key="10">
    <source>
        <dbReference type="Proteomes" id="UP001336250"/>
    </source>
</evidence>
<evidence type="ECO:0000256" key="2">
    <source>
        <dbReference type="ARBA" id="ARBA00022448"/>
    </source>
</evidence>
<dbReference type="Pfam" id="PF07690">
    <property type="entry name" value="MFS_1"/>
    <property type="match status" value="1"/>
</dbReference>
<keyword evidence="10" id="KW-1185">Reference proteome</keyword>
<evidence type="ECO:0000256" key="3">
    <source>
        <dbReference type="ARBA" id="ARBA00022475"/>
    </source>
</evidence>
<feature type="domain" description="Major facilitator superfamily (MFS) profile" evidence="8">
    <location>
        <begin position="1"/>
        <end position="382"/>
    </location>
</feature>
<feature type="transmembrane region" description="Helical" evidence="7">
    <location>
        <begin position="93"/>
        <end position="115"/>
    </location>
</feature>
<sequence>MQPLPLVIILLVLDHVAFNGSRIAVSLTAIHQGASALTVGLLMASYALLPALLAVPAGRWVDRIGAQRPMLIGSAGLGIGCLLAFALPNLAALYATSVIIGLSFMLINVAAYHAVGFLSVPEQRTANFSFMALGFSTSSFIAPLLTGLSIDQLGHRFSFAVLGLFTVLPAAVLALAALPETRSERAAGAGGQRPAMFDLLRDPYMRRLFIAIAVLTVAWDIYTFAMPVYGTQIGLSASQIGIVMGSFAAASFVARLVMPMVARRVQPWPLIAASMMVAGLSYAAVPFSHGVGALMAAMFMLGLSLGAPHPMVLTLLHHAAPEGRAGEAVGLRTMFINTSQTALPLVFGLLGTALGMAPLFLAMTAALFGGGAMARRMARRPRAS</sequence>
<dbReference type="Proteomes" id="UP001336250">
    <property type="component" value="Unassembled WGS sequence"/>
</dbReference>
<keyword evidence="6 7" id="KW-0472">Membrane</keyword>
<dbReference type="PRINTS" id="PR01035">
    <property type="entry name" value="TCRTETA"/>
</dbReference>
<comment type="caution">
    <text evidence="9">The sequence shown here is derived from an EMBL/GenBank/DDBJ whole genome shotgun (WGS) entry which is preliminary data.</text>
</comment>
<evidence type="ECO:0000256" key="4">
    <source>
        <dbReference type="ARBA" id="ARBA00022692"/>
    </source>
</evidence>
<organism evidence="9 10">
    <name type="scientific">Aquincola agrisoli</name>
    <dbReference type="NCBI Taxonomy" id="3119538"/>
    <lineage>
        <taxon>Bacteria</taxon>
        <taxon>Pseudomonadati</taxon>
        <taxon>Pseudomonadota</taxon>
        <taxon>Betaproteobacteria</taxon>
        <taxon>Burkholderiales</taxon>
        <taxon>Sphaerotilaceae</taxon>
        <taxon>Aquincola</taxon>
    </lineage>
</organism>
<accession>A0AAW9QCK8</accession>
<dbReference type="RefSeq" id="WP_332293351.1">
    <property type="nucleotide sequence ID" value="NZ_JAZIBG010000059.1"/>
</dbReference>
<dbReference type="GO" id="GO:0022857">
    <property type="term" value="F:transmembrane transporter activity"/>
    <property type="evidence" value="ECO:0007669"/>
    <property type="project" value="InterPro"/>
</dbReference>
<evidence type="ECO:0000313" key="9">
    <source>
        <dbReference type="EMBL" id="MEF7617591.1"/>
    </source>
</evidence>
<feature type="transmembrane region" description="Helical" evidence="7">
    <location>
        <begin position="70"/>
        <end position="87"/>
    </location>
</feature>
<keyword evidence="2" id="KW-0813">Transport</keyword>
<keyword evidence="4 7" id="KW-0812">Transmembrane</keyword>
<keyword evidence="5 7" id="KW-1133">Transmembrane helix</keyword>
<name>A0AAW9QCK8_9BURK</name>
<evidence type="ECO:0000256" key="1">
    <source>
        <dbReference type="ARBA" id="ARBA00004651"/>
    </source>
</evidence>
<dbReference type="InterPro" id="IPR050171">
    <property type="entry name" value="MFS_Transporters"/>
</dbReference>
<dbReference type="InterPro" id="IPR001958">
    <property type="entry name" value="Tet-R_TetA/multi-R_MdtG-like"/>
</dbReference>
<dbReference type="InterPro" id="IPR036259">
    <property type="entry name" value="MFS_trans_sf"/>
</dbReference>
<dbReference type="PANTHER" id="PTHR23517:SF3">
    <property type="entry name" value="INTEGRAL MEMBRANE TRANSPORT PROTEIN"/>
    <property type="match status" value="1"/>
</dbReference>
<evidence type="ECO:0000256" key="7">
    <source>
        <dbReference type="SAM" id="Phobius"/>
    </source>
</evidence>
<reference evidence="9 10" key="1">
    <citation type="submission" date="2024-02" db="EMBL/GenBank/DDBJ databases">
        <title>Genome sequence of Aquincola sp. MAHUQ-54.</title>
        <authorList>
            <person name="Huq M.A."/>
        </authorList>
    </citation>
    <scope>NUCLEOTIDE SEQUENCE [LARGE SCALE GENOMIC DNA]</scope>
    <source>
        <strain evidence="9 10">MAHUQ-54</strain>
    </source>
</reference>
<dbReference type="PANTHER" id="PTHR23517">
    <property type="entry name" value="RESISTANCE PROTEIN MDTM, PUTATIVE-RELATED-RELATED"/>
    <property type="match status" value="1"/>
</dbReference>
<evidence type="ECO:0000259" key="8">
    <source>
        <dbReference type="PROSITE" id="PS50850"/>
    </source>
</evidence>
<feature type="transmembrane region" description="Helical" evidence="7">
    <location>
        <begin position="36"/>
        <end position="58"/>
    </location>
</feature>
<comment type="subcellular location">
    <subcellularLocation>
        <location evidence="1">Cell membrane</location>
        <topology evidence="1">Multi-pass membrane protein</topology>
    </subcellularLocation>
</comment>
<gene>
    <name evidence="9" type="ORF">V4F39_27020</name>
</gene>
<feature type="transmembrane region" description="Helical" evidence="7">
    <location>
        <begin position="356"/>
        <end position="374"/>
    </location>
</feature>
<dbReference type="Gene3D" id="1.20.1250.20">
    <property type="entry name" value="MFS general substrate transporter like domains"/>
    <property type="match status" value="1"/>
</dbReference>
<dbReference type="InterPro" id="IPR011701">
    <property type="entry name" value="MFS"/>
</dbReference>
<keyword evidence="3" id="KW-1003">Cell membrane</keyword>
<proteinExistence type="predicted"/>
<evidence type="ECO:0000256" key="5">
    <source>
        <dbReference type="ARBA" id="ARBA00022989"/>
    </source>
</evidence>
<feature type="transmembrane region" description="Helical" evidence="7">
    <location>
        <begin position="235"/>
        <end position="256"/>
    </location>
</feature>
<dbReference type="InterPro" id="IPR020846">
    <property type="entry name" value="MFS_dom"/>
</dbReference>
<feature type="transmembrane region" description="Helical" evidence="7">
    <location>
        <begin position="157"/>
        <end position="178"/>
    </location>
</feature>
<dbReference type="PROSITE" id="PS50850">
    <property type="entry name" value="MFS"/>
    <property type="match status" value="1"/>
</dbReference>
<feature type="transmembrane region" description="Helical" evidence="7">
    <location>
        <begin position="208"/>
        <end position="229"/>
    </location>
</feature>
<evidence type="ECO:0000256" key="6">
    <source>
        <dbReference type="ARBA" id="ARBA00023136"/>
    </source>
</evidence>
<dbReference type="GO" id="GO:0005886">
    <property type="term" value="C:plasma membrane"/>
    <property type="evidence" value="ECO:0007669"/>
    <property type="project" value="UniProtKB-SubCell"/>
</dbReference>
<dbReference type="EMBL" id="JAZIBG010000059">
    <property type="protein sequence ID" value="MEF7617591.1"/>
    <property type="molecule type" value="Genomic_DNA"/>
</dbReference>
<protein>
    <submittedName>
        <fullName evidence="9">MFS transporter</fullName>
    </submittedName>
</protein>
<dbReference type="AlphaFoldDB" id="A0AAW9QCK8"/>
<dbReference type="SUPFAM" id="SSF103473">
    <property type="entry name" value="MFS general substrate transporter"/>
    <property type="match status" value="1"/>
</dbReference>